<feature type="domain" description="XdhC- CoxI" evidence="1">
    <location>
        <begin position="19"/>
        <end position="75"/>
    </location>
</feature>
<evidence type="ECO:0000259" key="2">
    <source>
        <dbReference type="Pfam" id="PF13478"/>
    </source>
</evidence>
<dbReference type="InterPro" id="IPR003777">
    <property type="entry name" value="XdhC_CoxI"/>
</dbReference>
<proteinExistence type="predicted"/>
<feature type="domain" description="XdhC Rossmann" evidence="2">
    <location>
        <begin position="171"/>
        <end position="315"/>
    </location>
</feature>
<dbReference type="HOGENOM" id="CLU_041115_1_1_10"/>
<dbReference type="OrthoDB" id="9773039at2"/>
<dbReference type="InterPro" id="IPR027051">
    <property type="entry name" value="XdhC_Rossmann_dom"/>
</dbReference>
<evidence type="ECO:0000313" key="4">
    <source>
        <dbReference type="Proteomes" id="UP000002774"/>
    </source>
</evidence>
<dbReference type="AlphaFoldDB" id="H1Y7Y8"/>
<accession>H1Y7Y8</accession>
<name>H1Y7Y8_9SPHI</name>
<dbReference type="Gene3D" id="3.40.50.720">
    <property type="entry name" value="NAD(P)-binding Rossmann-like Domain"/>
    <property type="match status" value="1"/>
</dbReference>
<gene>
    <name evidence="3" type="ORF">Mucpa_6421</name>
</gene>
<dbReference type="Proteomes" id="UP000002774">
    <property type="component" value="Chromosome"/>
</dbReference>
<dbReference type="Pfam" id="PF02625">
    <property type="entry name" value="XdhC_CoxI"/>
    <property type="match status" value="1"/>
</dbReference>
<organism evidence="3 4">
    <name type="scientific">Mucilaginibacter paludis DSM 18603</name>
    <dbReference type="NCBI Taxonomy" id="714943"/>
    <lineage>
        <taxon>Bacteria</taxon>
        <taxon>Pseudomonadati</taxon>
        <taxon>Bacteroidota</taxon>
        <taxon>Sphingobacteriia</taxon>
        <taxon>Sphingobacteriales</taxon>
        <taxon>Sphingobacteriaceae</taxon>
        <taxon>Mucilaginibacter</taxon>
    </lineage>
</organism>
<evidence type="ECO:0000313" key="3">
    <source>
        <dbReference type="EMBL" id="EHQ30474.1"/>
    </source>
</evidence>
<dbReference type="InterPro" id="IPR052698">
    <property type="entry name" value="MoCofactor_Util/Proc"/>
</dbReference>
<protein>
    <submittedName>
        <fullName evidence="3">Xanthine and CO dehydrogenase maturation factor XdhC/CoxF family-like protein</fullName>
    </submittedName>
</protein>
<dbReference type="PANTHER" id="PTHR30388">
    <property type="entry name" value="ALDEHYDE OXIDOREDUCTASE MOLYBDENUM COFACTOR ASSEMBLY PROTEIN"/>
    <property type="match status" value="1"/>
</dbReference>
<dbReference type="RefSeq" id="WP_008512237.1">
    <property type="nucleotide sequence ID" value="NZ_CM001403.1"/>
</dbReference>
<dbReference type="eggNOG" id="COG1975">
    <property type="taxonomic scope" value="Bacteria"/>
</dbReference>
<dbReference type="PANTHER" id="PTHR30388:SF6">
    <property type="entry name" value="XANTHINE DEHYDROGENASE SUBUNIT A-RELATED"/>
    <property type="match status" value="1"/>
</dbReference>
<dbReference type="EMBL" id="CM001403">
    <property type="protein sequence ID" value="EHQ30474.1"/>
    <property type="molecule type" value="Genomic_DNA"/>
</dbReference>
<dbReference type="STRING" id="714943.Mucpa_6421"/>
<evidence type="ECO:0000259" key="1">
    <source>
        <dbReference type="Pfam" id="PF02625"/>
    </source>
</evidence>
<dbReference type="Pfam" id="PF13478">
    <property type="entry name" value="XdhC_C"/>
    <property type="match status" value="1"/>
</dbReference>
<sequence>MRKQQAVWKLISNSLSLNIPVMLLYVLQSSGSSPGRQGFAMAVNKQGAMEGSIGGGVMEHKFVELAKEQLRRDEYTVTLKQQFHDKKAAKNQSGMICSGEQTILIYTVKPDEKADIDRLINSLDHDQNGLLRLSPKGIEFSDITTDQDFVFRLKTETDWLYEEKTGYKNHLYIIGGGHCSLALSRLMNTMDFYIRIYDNRPELNTLADNDYVQEKHLINDYSELKDLVCSGKSHYVVIMTFGYRTDDAALRALLGKEFKYVGLLGSKTKIGEMFNSYISSGLATAEHLNKIHSPVGIQIKSQTPEEIAVSIAAEIIKVKNQHLN</sequence>
<reference evidence="3" key="1">
    <citation type="submission" date="2011-09" db="EMBL/GenBank/DDBJ databases">
        <title>The permanent draft genome of Mucilaginibacter paludis DSM 18603.</title>
        <authorList>
            <consortium name="US DOE Joint Genome Institute (JGI-PGF)"/>
            <person name="Lucas S."/>
            <person name="Han J."/>
            <person name="Lapidus A."/>
            <person name="Bruce D."/>
            <person name="Goodwin L."/>
            <person name="Pitluck S."/>
            <person name="Peters L."/>
            <person name="Kyrpides N."/>
            <person name="Mavromatis K."/>
            <person name="Ivanova N."/>
            <person name="Mikhailova N."/>
            <person name="Held B."/>
            <person name="Detter J.C."/>
            <person name="Tapia R."/>
            <person name="Han C."/>
            <person name="Land M."/>
            <person name="Hauser L."/>
            <person name="Markowitz V."/>
            <person name="Cheng J.-F."/>
            <person name="Hugenholtz P."/>
            <person name="Woyke T."/>
            <person name="Wu D."/>
            <person name="Tindall B."/>
            <person name="Brambilla E."/>
            <person name="Klenk H.-P."/>
            <person name="Eisen J.A."/>
        </authorList>
    </citation>
    <scope>NUCLEOTIDE SEQUENCE [LARGE SCALE GENOMIC DNA]</scope>
    <source>
        <strain evidence="3">DSM 18603</strain>
    </source>
</reference>
<keyword evidence="4" id="KW-1185">Reference proteome</keyword>